<dbReference type="InterPro" id="IPR000551">
    <property type="entry name" value="MerR-type_HTH_dom"/>
</dbReference>
<evidence type="ECO:0000313" key="2">
    <source>
        <dbReference type="EMBL" id="HGK63954.1"/>
    </source>
</evidence>
<organism evidence="2">
    <name type="scientific">candidate division WOR-3 bacterium</name>
    <dbReference type="NCBI Taxonomy" id="2052148"/>
    <lineage>
        <taxon>Bacteria</taxon>
        <taxon>Bacteria division WOR-3</taxon>
    </lineage>
</organism>
<protein>
    <submittedName>
        <fullName evidence="2">MerR family transcriptional regulator</fullName>
    </submittedName>
</protein>
<accession>A0A7V3ZW47</accession>
<dbReference type="AlphaFoldDB" id="A0A7V3ZW47"/>
<reference evidence="2" key="1">
    <citation type="journal article" date="2020" name="mSystems">
        <title>Genome- and Community-Level Interaction Insights into Carbon Utilization and Element Cycling Functions of Hydrothermarchaeota in Hydrothermal Sediment.</title>
        <authorList>
            <person name="Zhou Z."/>
            <person name="Liu Y."/>
            <person name="Xu W."/>
            <person name="Pan J."/>
            <person name="Luo Z.H."/>
            <person name="Li M."/>
        </authorList>
    </citation>
    <scope>NUCLEOTIDE SEQUENCE [LARGE SCALE GENOMIC DNA]</scope>
    <source>
        <strain evidence="2">SpSt-697</strain>
    </source>
</reference>
<dbReference type="Gene3D" id="1.10.1660.10">
    <property type="match status" value="1"/>
</dbReference>
<dbReference type="GO" id="GO:0003677">
    <property type="term" value="F:DNA binding"/>
    <property type="evidence" value="ECO:0007669"/>
    <property type="project" value="InterPro"/>
</dbReference>
<dbReference type="GO" id="GO:0006355">
    <property type="term" value="P:regulation of DNA-templated transcription"/>
    <property type="evidence" value="ECO:0007669"/>
    <property type="project" value="InterPro"/>
</dbReference>
<proteinExistence type="predicted"/>
<dbReference type="EMBL" id="DTDR01000125">
    <property type="protein sequence ID" value="HGK63954.1"/>
    <property type="molecule type" value="Genomic_DNA"/>
</dbReference>
<dbReference type="Pfam" id="PF13411">
    <property type="entry name" value="MerR_1"/>
    <property type="match status" value="1"/>
</dbReference>
<dbReference type="SUPFAM" id="SSF46955">
    <property type="entry name" value="Putative DNA-binding domain"/>
    <property type="match status" value="1"/>
</dbReference>
<name>A0A7V3ZW47_UNCW3</name>
<sequence length="106" mass="12879">MKEKKLYSLAEVSKKLKIKNDLLRKWAKIFEVGRKIKKKIYFNEKEMEKIKVIKDLFKEGYSKKAIQTNLSKKIREKKSERKRKLSLKFLNTLYKELLEIKDILEK</sequence>
<evidence type="ECO:0000259" key="1">
    <source>
        <dbReference type="Pfam" id="PF13411"/>
    </source>
</evidence>
<feature type="domain" description="HTH merR-type" evidence="1">
    <location>
        <begin position="7"/>
        <end position="71"/>
    </location>
</feature>
<dbReference type="InterPro" id="IPR009061">
    <property type="entry name" value="DNA-bd_dom_put_sf"/>
</dbReference>
<comment type="caution">
    <text evidence="2">The sequence shown here is derived from an EMBL/GenBank/DDBJ whole genome shotgun (WGS) entry which is preliminary data.</text>
</comment>
<gene>
    <name evidence="2" type="ORF">ENU74_05140</name>
</gene>